<organism evidence="1">
    <name type="scientific">marine sediment metagenome</name>
    <dbReference type="NCBI Taxonomy" id="412755"/>
    <lineage>
        <taxon>unclassified sequences</taxon>
        <taxon>metagenomes</taxon>
        <taxon>ecological metagenomes</taxon>
    </lineage>
</organism>
<proteinExistence type="predicted"/>
<sequence length="60" mass="6984">MKNESDLFNSFNCNYNIEVDDVSKKRLIEVLVAEGLSVAFLKTQTLERLRYLVLLFPCEN</sequence>
<dbReference type="AlphaFoldDB" id="A0A0F9I7S4"/>
<gene>
    <name evidence="1" type="ORF">LCGC14_1910390</name>
</gene>
<comment type="caution">
    <text evidence="1">The sequence shown here is derived from an EMBL/GenBank/DDBJ whole genome shotgun (WGS) entry which is preliminary data.</text>
</comment>
<name>A0A0F9I7S4_9ZZZZ</name>
<accession>A0A0F9I7S4</accession>
<dbReference type="EMBL" id="LAZR01020166">
    <property type="protein sequence ID" value="KKL89865.1"/>
    <property type="molecule type" value="Genomic_DNA"/>
</dbReference>
<reference evidence="1" key="1">
    <citation type="journal article" date="2015" name="Nature">
        <title>Complex archaea that bridge the gap between prokaryotes and eukaryotes.</title>
        <authorList>
            <person name="Spang A."/>
            <person name="Saw J.H."/>
            <person name="Jorgensen S.L."/>
            <person name="Zaremba-Niedzwiedzka K."/>
            <person name="Martijn J."/>
            <person name="Lind A.E."/>
            <person name="van Eijk R."/>
            <person name="Schleper C."/>
            <person name="Guy L."/>
            <person name="Ettema T.J."/>
        </authorList>
    </citation>
    <scope>NUCLEOTIDE SEQUENCE</scope>
</reference>
<protein>
    <submittedName>
        <fullName evidence="1">Uncharacterized protein</fullName>
    </submittedName>
</protein>
<evidence type="ECO:0000313" key="1">
    <source>
        <dbReference type="EMBL" id="KKL89865.1"/>
    </source>
</evidence>